<dbReference type="GO" id="GO:0017119">
    <property type="term" value="C:Golgi transport complex"/>
    <property type="evidence" value="ECO:0007669"/>
    <property type="project" value="InterPro"/>
</dbReference>
<comment type="similarity">
    <text evidence="2">Belongs to the COG7 family.</text>
</comment>
<evidence type="ECO:0000256" key="1">
    <source>
        <dbReference type="ARBA" id="ARBA00004395"/>
    </source>
</evidence>
<dbReference type="PANTHER" id="PTHR21443:SF0">
    <property type="entry name" value="CONSERVED OLIGOMERIC GOLGI COMPLEX SUBUNIT 7"/>
    <property type="match status" value="1"/>
</dbReference>
<dbReference type="PANTHER" id="PTHR21443">
    <property type="entry name" value="CONSERVED OLIGOMERIC GOLGI COMPLEX COMPONENT 7"/>
    <property type="match status" value="1"/>
</dbReference>
<dbReference type="GO" id="GO:0007030">
    <property type="term" value="P:Golgi organization"/>
    <property type="evidence" value="ECO:0007669"/>
    <property type="project" value="TreeGrafter"/>
</dbReference>
<protein>
    <recommendedName>
        <fullName evidence="3">Conserved oligomeric Golgi complex subunit 7</fullName>
    </recommendedName>
    <alternativeName>
        <fullName evidence="8">Component of oligomeric Golgi complex 7</fullName>
    </alternativeName>
</protein>
<dbReference type="AlphaFoldDB" id="S7Q6X2"/>
<dbReference type="eggNOG" id="KOG4182">
    <property type="taxonomic scope" value="Eukaryota"/>
</dbReference>
<gene>
    <name evidence="10" type="ORF">GLOTRDRAFT_75994</name>
</gene>
<keyword evidence="11" id="KW-1185">Reference proteome</keyword>
<keyword evidence="4" id="KW-0813">Transport</keyword>
<evidence type="ECO:0000256" key="3">
    <source>
        <dbReference type="ARBA" id="ARBA00020984"/>
    </source>
</evidence>
<dbReference type="OMA" id="LKYYHNC"/>
<evidence type="ECO:0000256" key="4">
    <source>
        <dbReference type="ARBA" id="ARBA00022448"/>
    </source>
</evidence>
<evidence type="ECO:0000256" key="9">
    <source>
        <dbReference type="SAM" id="MobiDB-lite"/>
    </source>
</evidence>
<feature type="region of interest" description="Disordered" evidence="9">
    <location>
        <begin position="389"/>
        <end position="410"/>
    </location>
</feature>
<evidence type="ECO:0000313" key="10">
    <source>
        <dbReference type="EMBL" id="EPQ55786.1"/>
    </source>
</evidence>
<evidence type="ECO:0000256" key="6">
    <source>
        <dbReference type="ARBA" id="ARBA00023034"/>
    </source>
</evidence>
<keyword evidence="5" id="KW-0653">Protein transport</keyword>
<dbReference type="GO" id="GO:0000139">
    <property type="term" value="C:Golgi membrane"/>
    <property type="evidence" value="ECO:0007669"/>
    <property type="project" value="UniProtKB-SubCell"/>
</dbReference>
<dbReference type="RefSeq" id="XP_007865824.1">
    <property type="nucleotide sequence ID" value="XM_007867633.1"/>
</dbReference>
<organism evidence="10 11">
    <name type="scientific">Gloeophyllum trabeum (strain ATCC 11539 / FP-39264 / Madison 617)</name>
    <name type="common">Brown rot fungus</name>
    <dbReference type="NCBI Taxonomy" id="670483"/>
    <lineage>
        <taxon>Eukaryota</taxon>
        <taxon>Fungi</taxon>
        <taxon>Dikarya</taxon>
        <taxon>Basidiomycota</taxon>
        <taxon>Agaricomycotina</taxon>
        <taxon>Agaricomycetes</taxon>
        <taxon>Gloeophyllales</taxon>
        <taxon>Gloeophyllaceae</taxon>
        <taxon>Gloeophyllum</taxon>
    </lineage>
</organism>
<dbReference type="HOGENOM" id="CLU_006044_0_0_1"/>
<dbReference type="Proteomes" id="UP000030669">
    <property type="component" value="Unassembled WGS sequence"/>
</dbReference>
<dbReference type="InterPro" id="IPR019335">
    <property type="entry name" value="COG7"/>
</dbReference>
<dbReference type="KEGG" id="gtr:GLOTRDRAFT_75994"/>
<evidence type="ECO:0000256" key="2">
    <source>
        <dbReference type="ARBA" id="ARBA00005831"/>
    </source>
</evidence>
<reference evidence="10 11" key="1">
    <citation type="journal article" date="2012" name="Science">
        <title>The Paleozoic origin of enzymatic lignin decomposition reconstructed from 31 fungal genomes.</title>
        <authorList>
            <person name="Floudas D."/>
            <person name="Binder M."/>
            <person name="Riley R."/>
            <person name="Barry K."/>
            <person name="Blanchette R.A."/>
            <person name="Henrissat B."/>
            <person name="Martinez A.T."/>
            <person name="Otillar R."/>
            <person name="Spatafora J.W."/>
            <person name="Yadav J.S."/>
            <person name="Aerts A."/>
            <person name="Benoit I."/>
            <person name="Boyd A."/>
            <person name="Carlson A."/>
            <person name="Copeland A."/>
            <person name="Coutinho P.M."/>
            <person name="de Vries R.P."/>
            <person name="Ferreira P."/>
            <person name="Findley K."/>
            <person name="Foster B."/>
            <person name="Gaskell J."/>
            <person name="Glotzer D."/>
            <person name="Gorecki P."/>
            <person name="Heitman J."/>
            <person name="Hesse C."/>
            <person name="Hori C."/>
            <person name="Igarashi K."/>
            <person name="Jurgens J.A."/>
            <person name="Kallen N."/>
            <person name="Kersten P."/>
            <person name="Kohler A."/>
            <person name="Kuees U."/>
            <person name="Kumar T.K.A."/>
            <person name="Kuo A."/>
            <person name="LaButti K."/>
            <person name="Larrondo L.F."/>
            <person name="Lindquist E."/>
            <person name="Ling A."/>
            <person name="Lombard V."/>
            <person name="Lucas S."/>
            <person name="Lundell T."/>
            <person name="Martin R."/>
            <person name="McLaughlin D.J."/>
            <person name="Morgenstern I."/>
            <person name="Morin E."/>
            <person name="Murat C."/>
            <person name="Nagy L.G."/>
            <person name="Nolan M."/>
            <person name="Ohm R.A."/>
            <person name="Patyshakuliyeva A."/>
            <person name="Rokas A."/>
            <person name="Ruiz-Duenas F.J."/>
            <person name="Sabat G."/>
            <person name="Salamov A."/>
            <person name="Samejima M."/>
            <person name="Schmutz J."/>
            <person name="Slot J.C."/>
            <person name="St John F."/>
            <person name="Stenlid J."/>
            <person name="Sun H."/>
            <person name="Sun S."/>
            <person name="Syed K."/>
            <person name="Tsang A."/>
            <person name="Wiebenga A."/>
            <person name="Young D."/>
            <person name="Pisabarro A."/>
            <person name="Eastwood D.C."/>
            <person name="Martin F."/>
            <person name="Cullen D."/>
            <person name="Grigoriev I.V."/>
            <person name="Hibbett D.S."/>
        </authorList>
    </citation>
    <scope>NUCLEOTIDE SEQUENCE [LARGE SCALE GENOMIC DNA]</scope>
    <source>
        <strain evidence="10 11">ATCC 11539</strain>
    </source>
</reference>
<dbReference type="Pfam" id="PF10191">
    <property type="entry name" value="COG7"/>
    <property type="match status" value="2"/>
</dbReference>
<evidence type="ECO:0000256" key="8">
    <source>
        <dbReference type="ARBA" id="ARBA00031345"/>
    </source>
</evidence>
<dbReference type="GO" id="GO:0006890">
    <property type="term" value="P:retrograde vesicle-mediated transport, Golgi to endoplasmic reticulum"/>
    <property type="evidence" value="ECO:0007669"/>
    <property type="project" value="TreeGrafter"/>
</dbReference>
<dbReference type="GO" id="GO:0006886">
    <property type="term" value="P:intracellular protein transport"/>
    <property type="evidence" value="ECO:0007669"/>
    <property type="project" value="InterPro"/>
</dbReference>
<sequence length="890" mass="98500">MPSPVDLLNSLDKIYDGPVGDSSALIAWINDVASPATDHLSESLDLLALDRSLAQVTAALEVAYEENSAQLGRLIDDVSRGIPRLAYDLHFMREGSLALQESLHRITNTSDSAAQANTERVLDRLHLLDSMKTNMEAAKNVLREAESWSGLEPEVATLLAERNYDKAAERLFEASENMFVFQNTSEYEARRNVVVSLENQLEAALSSALVAAVHDRDMKACREYFTIFSRIQREAEFFNYYVGSRIEPLLVSWREIQAKESSSPPGKAPSAVFAASLPDFYSSFMHVIASERTSVSEIFPEPRKTLSALITSAILSLQPSLGQKITTMANDPNPAVLIPLVAVFKATETFGLEIQRLLNTLEPVSPESRPVPPRRSSDRVHARRLSRRLSVSLSSHGGSRSTIPDIPGRSTESADDWDLALFEPFVEPQTSYAILEKRHLEMQLGGMVGDEPQFKGDISRYLRDEFAQILDLADGTLTRCIDFTHGYGFPGLMHGLDSILASFVQSFEVKVFAGQLDVFIGGQTRKTAQDDLYDLDYTTEDWSKIQQLLHFLDATRASIERLATFENQARAVITRALTENDITRSDALGAQPAGMTSGEIHLLAQSALNSKDFYNFLQSLVSRDEQSGDQSAVSAFTVRGSAEMLHDARRALVALAGTAQKSLQDVILSPLVKRLETYAHLTIWSNTSTVHSSGRAGDLQIPVFSLSPSDTMQRVAEGLLNLPRLFEVYADDDVLAFSIETLPHAETELARVLSEEPHLAVGSASGHSRRSGSLSIKPGQRLRPLTPEMILSVWLYSLGRTLLSYLLTDILPRLQRLTSGGAAQLASDLAYLENIVQALNVEDDGLKKWRRFAEMDDMEGRALCRNEEQRSAEPILAQVARMRGWLQPQS</sequence>
<evidence type="ECO:0000313" key="11">
    <source>
        <dbReference type="Proteomes" id="UP000030669"/>
    </source>
</evidence>
<keyword evidence="7" id="KW-0472">Membrane</keyword>
<dbReference type="EMBL" id="KB469301">
    <property type="protein sequence ID" value="EPQ55786.1"/>
    <property type="molecule type" value="Genomic_DNA"/>
</dbReference>
<name>S7Q6X2_GLOTA</name>
<proteinExistence type="inferred from homology"/>
<feature type="compositionally biased region" description="Low complexity" evidence="9">
    <location>
        <begin position="389"/>
        <end position="401"/>
    </location>
</feature>
<keyword evidence="6" id="KW-0333">Golgi apparatus</keyword>
<dbReference type="GeneID" id="19308564"/>
<evidence type="ECO:0000256" key="5">
    <source>
        <dbReference type="ARBA" id="ARBA00022927"/>
    </source>
</evidence>
<accession>S7Q6X2</accession>
<dbReference type="STRING" id="670483.S7Q6X2"/>
<dbReference type="OrthoDB" id="249612at2759"/>
<evidence type="ECO:0000256" key="7">
    <source>
        <dbReference type="ARBA" id="ARBA00023136"/>
    </source>
</evidence>
<comment type="subcellular location">
    <subcellularLocation>
        <location evidence="1">Golgi apparatus membrane</location>
        <topology evidence="1">Peripheral membrane protein</topology>
    </subcellularLocation>
</comment>